<organism evidence="1 2">
    <name type="scientific">Anaerotruncus colihominis</name>
    <dbReference type="NCBI Taxonomy" id="169435"/>
    <lineage>
        <taxon>Bacteria</taxon>
        <taxon>Bacillati</taxon>
        <taxon>Bacillota</taxon>
        <taxon>Clostridia</taxon>
        <taxon>Eubacteriales</taxon>
        <taxon>Oscillospiraceae</taxon>
        <taxon>Anaerotruncus</taxon>
    </lineage>
</organism>
<dbReference type="AlphaFoldDB" id="A0A845REF9"/>
<dbReference type="Pfam" id="PF05973">
    <property type="entry name" value="Gp49"/>
    <property type="match status" value="1"/>
</dbReference>
<accession>A0A845REF9</accession>
<comment type="caution">
    <text evidence="1">The sequence shown here is derived from an EMBL/GenBank/DDBJ whole genome shotgun (WGS) entry which is preliminary data.</text>
</comment>
<evidence type="ECO:0000313" key="1">
    <source>
        <dbReference type="EMBL" id="NBI78496.1"/>
    </source>
</evidence>
<dbReference type="InterPro" id="IPR009241">
    <property type="entry name" value="HigB-like"/>
</dbReference>
<evidence type="ECO:0000313" key="2">
    <source>
        <dbReference type="Proteomes" id="UP000446348"/>
    </source>
</evidence>
<reference evidence="1 2" key="1">
    <citation type="submission" date="2018-08" db="EMBL/GenBank/DDBJ databases">
        <title>Murine metabolic-syndrome-specific gut microbial biobank.</title>
        <authorList>
            <person name="Liu C."/>
        </authorList>
    </citation>
    <scope>NUCLEOTIDE SEQUENCE [LARGE SCALE GENOMIC DNA]</scope>
    <source>
        <strain evidence="1 2">X69</strain>
    </source>
</reference>
<dbReference type="OrthoDB" id="573082at2"/>
<proteinExistence type="predicted"/>
<sequence>MFDVEIYENAAGRSEIAEWLEELNRKAPTSKESRVRLKKIAEYIELLKTYGPQVGASAIKHITGSDLWELRPTQDRIMFAYWRDNKFILLSHFVKKTQKTPAREIEKAKRLLADFLERSG</sequence>
<dbReference type="Proteomes" id="UP000446348">
    <property type="component" value="Unassembled WGS sequence"/>
</dbReference>
<gene>
    <name evidence="1" type="ORF">D3Z39_06385</name>
</gene>
<dbReference type="RefSeq" id="WP_160209345.1">
    <property type="nucleotide sequence ID" value="NZ_QXWZ01000008.1"/>
</dbReference>
<dbReference type="EMBL" id="QXWZ01000008">
    <property type="protein sequence ID" value="NBI78496.1"/>
    <property type="molecule type" value="Genomic_DNA"/>
</dbReference>
<name>A0A845REF9_9FIRM</name>
<protein>
    <submittedName>
        <fullName evidence="1">Type II toxin-antitoxin system RelE/ParE family toxin</fullName>
    </submittedName>
</protein>